<dbReference type="Proteomes" id="UP000410492">
    <property type="component" value="Unassembled WGS sequence"/>
</dbReference>
<dbReference type="Pfam" id="PF04636">
    <property type="entry name" value="PA26"/>
    <property type="match status" value="2"/>
</dbReference>
<dbReference type="GO" id="GO:0005737">
    <property type="term" value="C:cytoplasm"/>
    <property type="evidence" value="ECO:0007669"/>
    <property type="project" value="UniProtKB-SubCell"/>
</dbReference>
<evidence type="ECO:0000256" key="3">
    <source>
        <dbReference type="ARBA" id="ARBA00022490"/>
    </source>
</evidence>
<dbReference type="PANTHER" id="PTHR12474:SF0">
    <property type="entry name" value="SESTRIN HOMOLOG"/>
    <property type="match status" value="1"/>
</dbReference>
<evidence type="ECO:0000313" key="5">
    <source>
        <dbReference type="Proteomes" id="UP000410492"/>
    </source>
</evidence>
<dbReference type="InterPro" id="IPR029032">
    <property type="entry name" value="AhpD-like"/>
</dbReference>
<dbReference type="InterPro" id="IPR006730">
    <property type="entry name" value="Sestrin"/>
</dbReference>
<dbReference type="GO" id="GO:0071233">
    <property type="term" value="P:cellular response to L-leucine"/>
    <property type="evidence" value="ECO:0007669"/>
    <property type="project" value="TreeGrafter"/>
</dbReference>
<comment type="subcellular location">
    <subcellularLocation>
        <location evidence="1">Cytoplasm</location>
    </subcellularLocation>
</comment>
<protein>
    <recommendedName>
        <fullName evidence="6">Sestrin</fullName>
    </recommendedName>
</protein>
<dbReference type="PANTHER" id="PTHR12474">
    <property type="entry name" value="P53 REGULATED PA26 NUCLEAR PROTEIN SESTRIN"/>
    <property type="match status" value="1"/>
</dbReference>
<accession>A0A653CT42</accession>
<evidence type="ECO:0008006" key="6">
    <source>
        <dbReference type="Google" id="ProtNLM"/>
    </source>
</evidence>
<dbReference type="GO" id="GO:0070728">
    <property type="term" value="F:L-leucine binding"/>
    <property type="evidence" value="ECO:0007669"/>
    <property type="project" value="TreeGrafter"/>
</dbReference>
<evidence type="ECO:0000256" key="1">
    <source>
        <dbReference type="ARBA" id="ARBA00004496"/>
    </source>
</evidence>
<evidence type="ECO:0000313" key="4">
    <source>
        <dbReference type="EMBL" id="VEN50253.1"/>
    </source>
</evidence>
<organism evidence="4 5">
    <name type="scientific">Callosobruchus maculatus</name>
    <name type="common">Southern cowpea weevil</name>
    <name type="synonym">Pulse bruchid</name>
    <dbReference type="NCBI Taxonomy" id="64391"/>
    <lineage>
        <taxon>Eukaryota</taxon>
        <taxon>Metazoa</taxon>
        <taxon>Ecdysozoa</taxon>
        <taxon>Arthropoda</taxon>
        <taxon>Hexapoda</taxon>
        <taxon>Insecta</taxon>
        <taxon>Pterygota</taxon>
        <taxon>Neoptera</taxon>
        <taxon>Endopterygota</taxon>
        <taxon>Coleoptera</taxon>
        <taxon>Polyphaga</taxon>
        <taxon>Cucujiformia</taxon>
        <taxon>Chrysomeloidea</taxon>
        <taxon>Chrysomelidae</taxon>
        <taxon>Bruchinae</taxon>
        <taxon>Bruchini</taxon>
        <taxon>Callosobruchus</taxon>
    </lineage>
</organism>
<keyword evidence="3" id="KW-0963">Cytoplasm</keyword>
<reference evidence="4 5" key="1">
    <citation type="submission" date="2019-01" db="EMBL/GenBank/DDBJ databases">
        <authorList>
            <person name="Sayadi A."/>
        </authorList>
    </citation>
    <scope>NUCLEOTIDE SEQUENCE [LARGE SCALE GENOMIC DNA]</scope>
</reference>
<comment type="similarity">
    <text evidence="2">Belongs to the sestrin family.</text>
</comment>
<dbReference type="OrthoDB" id="337464at2759"/>
<keyword evidence="5" id="KW-1185">Reference proteome</keyword>
<proteinExistence type="inferred from homology"/>
<gene>
    <name evidence="4" type="ORF">CALMAC_LOCUS11084</name>
</gene>
<dbReference type="GO" id="GO:0005634">
    <property type="term" value="C:nucleus"/>
    <property type="evidence" value="ECO:0007669"/>
    <property type="project" value="InterPro"/>
</dbReference>
<sequence>MFVSVSYTEYLYKIPVANKGLQSVRGRTTMGQISESTCNLKTEAFLENNRLDHVSRVMGYHLSYLEQFLKIQNFILRGDGPLPFVYRHYIAIMKEEFLLQGGNPNWLMGLDNLPKKLRNIYEINKILAHKPWLLKTSHIEELTKGNENWSLAEVVHAIVILTHFHSLCSFVFSCGLNQELNQTDDNITAVGEGNDFTVDVSLSDSNQIDANQTVVGSVPLETPADIGCFVDDSIFVYQDFAKRSDPENTPIFRVQDYSWDDHGYSLVNRHDDYDYAEVNVLVERALKAFIKSVACYPERITKKEYDKVMREFKHSEKVHVNLMILESRMQAALMYALRTINEYVMTN</sequence>
<dbReference type="AlphaFoldDB" id="A0A653CT42"/>
<dbReference type="SUPFAM" id="SSF69118">
    <property type="entry name" value="AhpD-like"/>
    <property type="match status" value="1"/>
</dbReference>
<name>A0A653CT42_CALMS</name>
<dbReference type="GO" id="GO:0016684">
    <property type="term" value="F:oxidoreductase activity, acting on peroxide as acceptor"/>
    <property type="evidence" value="ECO:0007669"/>
    <property type="project" value="TreeGrafter"/>
</dbReference>
<dbReference type="GO" id="GO:1904262">
    <property type="term" value="P:negative regulation of TORC1 signaling"/>
    <property type="evidence" value="ECO:0007669"/>
    <property type="project" value="UniProtKB-ARBA"/>
</dbReference>
<dbReference type="GO" id="GO:1990253">
    <property type="term" value="P:cellular response to leucine starvation"/>
    <property type="evidence" value="ECO:0007669"/>
    <property type="project" value="TreeGrafter"/>
</dbReference>
<evidence type="ECO:0000256" key="2">
    <source>
        <dbReference type="ARBA" id="ARBA00008350"/>
    </source>
</evidence>
<dbReference type="EMBL" id="CAACVG010008545">
    <property type="protein sequence ID" value="VEN50253.1"/>
    <property type="molecule type" value="Genomic_DNA"/>
</dbReference>
<dbReference type="GO" id="GO:0016239">
    <property type="term" value="P:positive regulation of macroautophagy"/>
    <property type="evidence" value="ECO:0007669"/>
    <property type="project" value="TreeGrafter"/>
</dbReference>
<dbReference type="GO" id="GO:1901031">
    <property type="term" value="P:regulation of response to reactive oxygen species"/>
    <property type="evidence" value="ECO:0007669"/>
    <property type="project" value="InterPro"/>
</dbReference>